<evidence type="ECO:0000313" key="6">
    <source>
        <dbReference type="Proteomes" id="UP000642748"/>
    </source>
</evidence>
<accession>A0A8J3QPZ1</accession>
<dbReference type="Pfam" id="PF00106">
    <property type="entry name" value="adh_short"/>
    <property type="match status" value="1"/>
</dbReference>
<evidence type="ECO:0000256" key="3">
    <source>
        <dbReference type="ARBA" id="ARBA00023002"/>
    </source>
</evidence>
<evidence type="ECO:0000256" key="4">
    <source>
        <dbReference type="RuleBase" id="RU000363"/>
    </source>
</evidence>
<name>A0A8J3QPZ1_9ACTN</name>
<keyword evidence="2" id="KW-0521">NADP</keyword>
<dbReference type="InterPro" id="IPR002347">
    <property type="entry name" value="SDR_fam"/>
</dbReference>
<dbReference type="PRINTS" id="PR00081">
    <property type="entry name" value="GDHRDH"/>
</dbReference>
<dbReference type="InterPro" id="IPR036291">
    <property type="entry name" value="NAD(P)-bd_dom_sf"/>
</dbReference>
<evidence type="ECO:0000256" key="2">
    <source>
        <dbReference type="ARBA" id="ARBA00022857"/>
    </source>
</evidence>
<dbReference type="Gene3D" id="3.40.50.720">
    <property type="entry name" value="NAD(P)-binding Rossmann-like Domain"/>
    <property type="match status" value="1"/>
</dbReference>
<evidence type="ECO:0000256" key="1">
    <source>
        <dbReference type="ARBA" id="ARBA00006484"/>
    </source>
</evidence>
<dbReference type="InterPro" id="IPR020904">
    <property type="entry name" value="Sc_DH/Rdtase_CS"/>
</dbReference>
<organism evidence="5 6">
    <name type="scientific">Rugosimonospora africana</name>
    <dbReference type="NCBI Taxonomy" id="556532"/>
    <lineage>
        <taxon>Bacteria</taxon>
        <taxon>Bacillati</taxon>
        <taxon>Actinomycetota</taxon>
        <taxon>Actinomycetes</taxon>
        <taxon>Micromonosporales</taxon>
        <taxon>Micromonosporaceae</taxon>
        <taxon>Rugosimonospora</taxon>
    </lineage>
</organism>
<comment type="similarity">
    <text evidence="1 4">Belongs to the short-chain dehydrogenases/reductases (SDR) family.</text>
</comment>
<dbReference type="GO" id="GO:0016491">
    <property type="term" value="F:oxidoreductase activity"/>
    <property type="evidence" value="ECO:0007669"/>
    <property type="project" value="UniProtKB-KW"/>
</dbReference>
<comment type="caution">
    <text evidence="5">The sequence shown here is derived from an EMBL/GenBank/DDBJ whole genome shotgun (WGS) entry which is preliminary data.</text>
</comment>
<dbReference type="PANTHER" id="PTHR43490">
    <property type="entry name" value="(+)-NEOMENTHOL DEHYDROGENASE"/>
    <property type="match status" value="1"/>
</dbReference>
<dbReference type="PRINTS" id="PR00080">
    <property type="entry name" value="SDRFAMILY"/>
</dbReference>
<proteinExistence type="inferred from homology"/>
<dbReference type="Proteomes" id="UP000642748">
    <property type="component" value="Unassembled WGS sequence"/>
</dbReference>
<reference evidence="5" key="1">
    <citation type="submission" date="2021-01" db="EMBL/GenBank/DDBJ databases">
        <title>Whole genome shotgun sequence of Rugosimonospora africana NBRC 104875.</title>
        <authorList>
            <person name="Komaki H."/>
            <person name="Tamura T."/>
        </authorList>
    </citation>
    <scope>NUCLEOTIDE SEQUENCE</scope>
    <source>
        <strain evidence="5">NBRC 104875</strain>
    </source>
</reference>
<gene>
    <name evidence="5" type="ORF">Raf01_17670</name>
</gene>
<dbReference type="RefSeq" id="WP_203917268.1">
    <property type="nucleotide sequence ID" value="NZ_BONZ01000015.1"/>
</dbReference>
<dbReference type="PROSITE" id="PS00061">
    <property type="entry name" value="ADH_SHORT"/>
    <property type="match status" value="1"/>
</dbReference>
<evidence type="ECO:0000313" key="5">
    <source>
        <dbReference type="EMBL" id="GIH13595.1"/>
    </source>
</evidence>
<dbReference type="EMBL" id="BONZ01000015">
    <property type="protein sequence ID" value="GIH13595.1"/>
    <property type="molecule type" value="Genomic_DNA"/>
</dbReference>
<protein>
    <submittedName>
        <fullName evidence="5">Short-chain dehydrogenase</fullName>
    </submittedName>
</protein>
<dbReference type="AlphaFoldDB" id="A0A8J3QPZ1"/>
<dbReference type="SUPFAM" id="SSF51735">
    <property type="entry name" value="NAD(P)-binding Rossmann-fold domains"/>
    <property type="match status" value="1"/>
</dbReference>
<sequence length="242" mass="25031">MTTTIALVTGANKGIGKQTARLLSAAGHTVYLGARDDELGRQAAEELSTGRPGADVRYVALDVTDDRSVSAAADRIAAEAGRLDLLVNNAGISLDRGRPASALTAGEVRETFEVNVFGAVRVIRAMLPLLRRSRPARVLNVSSPLGSVRLLADPDRPEMGPDLLGYCASKAALNAVTVMYANELREAGITVNAVSPGYCATDLNGNRGYLTAAQGAEAVVRAATGAPPATGTFLTSAGATPW</sequence>
<dbReference type="PANTHER" id="PTHR43490:SF99">
    <property type="entry name" value="SHORT-CHAIN DEHYDROGENASE_REDUCTASE"/>
    <property type="match status" value="1"/>
</dbReference>
<keyword evidence="6" id="KW-1185">Reference proteome</keyword>
<keyword evidence="3" id="KW-0560">Oxidoreductase</keyword>